<dbReference type="Pfam" id="PF00481">
    <property type="entry name" value="PP2C"/>
    <property type="match status" value="1"/>
</dbReference>
<accession>W9CNQ3</accession>
<dbReference type="AlphaFoldDB" id="W9CNQ3"/>
<dbReference type="PROSITE" id="PS51746">
    <property type="entry name" value="PPM_2"/>
    <property type="match status" value="1"/>
</dbReference>
<dbReference type="SMART" id="SM00332">
    <property type="entry name" value="PP2Cc"/>
    <property type="match status" value="1"/>
</dbReference>
<dbReference type="EMBL" id="AYSA01000085">
    <property type="protein sequence ID" value="ESZ97471.1"/>
    <property type="molecule type" value="Genomic_DNA"/>
</dbReference>
<gene>
    <name evidence="3" type="ORF">SBOR_2160</name>
</gene>
<reference evidence="3 4" key="1">
    <citation type="journal article" date="2014" name="Genome Announc.">
        <title>Draft genome sequence of Sclerotinia borealis, a psychrophilic plant pathogenic fungus.</title>
        <authorList>
            <person name="Mardanov A.V."/>
            <person name="Beletsky A.V."/>
            <person name="Kadnikov V.V."/>
            <person name="Ignatov A.N."/>
            <person name="Ravin N.V."/>
        </authorList>
    </citation>
    <scope>NUCLEOTIDE SEQUENCE [LARGE SCALE GENOMIC DNA]</scope>
    <source>
        <strain evidence="4">F-4157</strain>
    </source>
</reference>
<dbReference type="InterPro" id="IPR036457">
    <property type="entry name" value="PPM-type-like_dom_sf"/>
</dbReference>
<dbReference type="Gene3D" id="3.60.40.10">
    <property type="entry name" value="PPM-type phosphatase domain"/>
    <property type="match status" value="1"/>
</dbReference>
<keyword evidence="4" id="KW-1185">Reference proteome</keyword>
<dbReference type="OrthoDB" id="420076at2759"/>
<keyword evidence="1" id="KW-1133">Transmembrane helix</keyword>
<dbReference type="PANTHER" id="PTHR13832">
    <property type="entry name" value="PROTEIN PHOSPHATASE 2C"/>
    <property type="match status" value="1"/>
</dbReference>
<organism evidence="3 4">
    <name type="scientific">Sclerotinia borealis (strain F-4128)</name>
    <dbReference type="NCBI Taxonomy" id="1432307"/>
    <lineage>
        <taxon>Eukaryota</taxon>
        <taxon>Fungi</taxon>
        <taxon>Dikarya</taxon>
        <taxon>Ascomycota</taxon>
        <taxon>Pezizomycotina</taxon>
        <taxon>Leotiomycetes</taxon>
        <taxon>Helotiales</taxon>
        <taxon>Sclerotiniaceae</taxon>
        <taxon>Sclerotinia</taxon>
    </lineage>
</organism>
<dbReference type="InterPro" id="IPR015655">
    <property type="entry name" value="PP2C"/>
</dbReference>
<keyword evidence="1" id="KW-0472">Membrane</keyword>
<evidence type="ECO:0000256" key="1">
    <source>
        <dbReference type="SAM" id="Phobius"/>
    </source>
</evidence>
<proteinExistence type="predicted"/>
<feature type="transmembrane region" description="Helical" evidence="1">
    <location>
        <begin position="41"/>
        <end position="62"/>
    </location>
</feature>
<dbReference type="GO" id="GO:0005739">
    <property type="term" value="C:mitochondrion"/>
    <property type="evidence" value="ECO:0007669"/>
    <property type="project" value="TreeGrafter"/>
</dbReference>
<feature type="domain" description="PPM-type phosphatase" evidence="2">
    <location>
        <begin position="117"/>
        <end position="436"/>
    </location>
</feature>
<dbReference type="HOGENOM" id="CLU_021928_1_1_1"/>
<evidence type="ECO:0000259" key="2">
    <source>
        <dbReference type="PROSITE" id="PS51746"/>
    </source>
</evidence>
<comment type="caution">
    <text evidence="3">The sequence shown here is derived from an EMBL/GenBank/DDBJ whole genome shotgun (WGS) entry which is preliminary data.</text>
</comment>
<name>W9CNQ3_SCLBF</name>
<protein>
    <submittedName>
        <fullName evidence="3">Pyruvate dehydrogenase</fullName>
    </submittedName>
</protein>
<evidence type="ECO:0000313" key="3">
    <source>
        <dbReference type="EMBL" id="ESZ97471.1"/>
    </source>
</evidence>
<keyword evidence="1" id="KW-0812">Transmembrane</keyword>
<evidence type="ECO:0000313" key="4">
    <source>
        <dbReference type="Proteomes" id="UP000019487"/>
    </source>
</evidence>
<dbReference type="Proteomes" id="UP000019487">
    <property type="component" value="Unassembled WGS sequence"/>
</dbReference>
<keyword evidence="3" id="KW-0670">Pyruvate</keyword>
<dbReference type="InterPro" id="IPR001932">
    <property type="entry name" value="PPM-type_phosphatase-like_dom"/>
</dbReference>
<dbReference type="STRING" id="1432307.W9CNQ3"/>
<dbReference type="SUPFAM" id="SSF81606">
    <property type="entry name" value="PP2C-like"/>
    <property type="match status" value="1"/>
</dbReference>
<sequence length="445" mass="49698">MSTMPILRTARLRISCISQIQNRLYTQLKSSTVRANAAKRLGYVSIAGVITVSGIWFSIAGFDDVPRFEESLPKLSTAARSDASKAEVTRRLSQAAYSHKVWRIAGVDRYDGAQLASNSPCEDRFIHGRHASPWNDDDSAWMAWAVFDGHAGWQTADLLEKQLLSIAERVQPLPEKMQQIAPGFAGSCALLSLYDPTTRRLHVACTGDSRAVLGQLDADGSWKAVPLSIDQTGKNGEEIARLRREHPGEEEDIINNGRVLGLGVSRTFGDGQWKWPMELQRDFSKRFMGPGFLTPKYKYETPPYITAEPVVTTTKIEPEKVYFLILATDGLWESVSSQESVDLVATWLQTTSQGSERKTKIAEPTYGPFDFTEWWNGTTWAFMKERTIVQDSNAAVHLVRNSLGGNHHEMIAGRLAIDSPFSRRLRDDITVQVVFFNGVTDAIKK</sequence>
<dbReference type="GO" id="GO:0004741">
    <property type="term" value="F:[pyruvate dehydrogenase (acetyl-transferring)]-phosphatase activity"/>
    <property type="evidence" value="ECO:0007669"/>
    <property type="project" value="TreeGrafter"/>
</dbReference>
<dbReference type="CDD" id="cd00143">
    <property type="entry name" value="PP2Cc"/>
    <property type="match status" value="1"/>
</dbReference>
<dbReference type="PANTHER" id="PTHR13832:SF792">
    <property type="entry name" value="GM14286P"/>
    <property type="match status" value="1"/>
</dbReference>